<protein>
    <submittedName>
        <fullName evidence="1">Uncharacterized protein</fullName>
    </submittedName>
</protein>
<accession>R4UVG3</accession>
<dbReference type="AlphaFoldDB" id="R4UVG3"/>
<name>R4UVG3_COPFO</name>
<reference evidence="1" key="1">
    <citation type="submission" date="2013-02" db="EMBL/GenBank/DDBJ databases">
        <title>Immune-Related transcriptome of Coptotermes formosanus Shiraki workers: the defense mechanism.</title>
        <authorList>
            <person name="Hussain A."/>
            <person name="Li Y.F."/>
            <person name="Wen S.Y."/>
        </authorList>
    </citation>
    <scope>NUCLEOTIDE SEQUENCE</scope>
</reference>
<sequence>MTNNCPCNVTIYFTKENANTSLFDTSLAMKTVRRVYIQLV</sequence>
<evidence type="ECO:0000313" key="1">
    <source>
        <dbReference type="EMBL" id="AGM32236.1"/>
    </source>
</evidence>
<dbReference type="EMBL" id="KC632422">
    <property type="protein sequence ID" value="AGM32236.1"/>
    <property type="molecule type" value="mRNA"/>
</dbReference>
<organism evidence="1">
    <name type="scientific">Coptotermes formosanus</name>
    <name type="common">Formosan subterranean termite</name>
    <dbReference type="NCBI Taxonomy" id="36987"/>
    <lineage>
        <taxon>Eukaryota</taxon>
        <taxon>Metazoa</taxon>
        <taxon>Ecdysozoa</taxon>
        <taxon>Arthropoda</taxon>
        <taxon>Hexapoda</taxon>
        <taxon>Insecta</taxon>
        <taxon>Pterygota</taxon>
        <taxon>Neoptera</taxon>
        <taxon>Polyneoptera</taxon>
        <taxon>Dictyoptera</taxon>
        <taxon>Blattodea</taxon>
        <taxon>Blattoidea</taxon>
        <taxon>Termitoidae</taxon>
        <taxon>Rhinotermitidae</taxon>
        <taxon>Coptotermes</taxon>
    </lineage>
</organism>
<proteinExistence type="evidence at transcript level"/>